<dbReference type="EMBL" id="VSSQ01076917">
    <property type="protein sequence ID" value="MPN27138.1"/>
    <property type="molecule type" value="Genomic_DNA"/>
</dbReference>
<organism evidence="1">
    <name type="scientific">bioreactor metagenome</name>
    <dbReference type="NCBI Taxonomy" id="1076179"/>
    <lineage>
        <taxon>unclassified sequences</taxon>
        <taxon>metagenomes</taxon>
        <taxon>ecological metagenomes</taxon>
    </lineage>
</organism>
<gene>
    <name evidence="1" type="ORF">SDC9_174565</name>
</gene>
<protein>
    <submittedName>
        <fullName evidence="1">Uncharacterized protein</fullName>
    </submittedName>
</protein>
<name>A0A645GJN6_9ZZZZ</name>
<reference evidence="1" key="1">
    <citation type="submission" date="2019-08" db="EMBL/GenBank/DDBJ databases">
        <authorList>
            <person name="Kucharzyk K."/>
            <person name="Murdoch R.W."/>
            <person name="Higgins S."/>
            <person name="Loffler F."/>
        </authorList>
    </citation>
    <scope>NUCLEOTIDE SEQUENCE</scope>
</reference>
<sequence>MHTIRDSDDPNIGTVNLGTRLYAYLDSFTITFHSKRYSNASKDGTGDDIRVHGIEIKFVYHPLCCHIRHADTHTVAMCLIAEIQHTYPLGLYATLGIGSREGSSYVRIHPITTEVLSYLIDN</sequence>
<accession>A0A645GJN6</accession>
<evidence type="ECO:0000313" key="1">
    <source>
        <dbReference type="EMBL" id="MPN27138.1"/>
    </source>
</evidence>
<dbReference type="AlphaFoldDB" id="A0A645GJN6"/>
<proteinExistence type="predicted"/>
<comment type="caution">
    <text evidence="1">The sequence shown here is derived from an EMBL/GenBank/DDBJ whole genome shotgun (WGS) entry which is preliminary data.</text>
</comment>